<gene>
    <name evidence="4" type="ORF">BEL05_01170</name>
    <name evidence="3" type="ORF">TUM3794_03580</name>
</gene>
<sequence length="176" mass="20620">MGKLLLVIATMMLSGLAQANSIYKCIKDDKIVFSQTACPKDFRQHEIKYQLGITTETDSDKRKAPDDPLQALLNKRTISKEKLLQLIGSEIYRLNQENSYYDILRASEQQKLDRKRYWQKQDENDPEFVKQVTEMNQYFDELQQLNQHSIDLLKQHQSKIEAESADESETYKTKNP</sequence>
<protein>
    <recommendedName>
        <fullName evidence="7">DUF4124 domain-containing protein</fullName>
    </recommendedName>
</protein>
<feature type="signal peptide" evidence="2">
    <location>
        <begin position="1"/>
        <end position="19"/>
    </location>
</feature>
<name>A0A1E5IUQ6_SHECO</name>
<dbReference type="RefSeq" id="WP_069671013.1">
    <property type="nucleotide sequence ID" value="NZ_BPEU01000002.1"/>
</dbReference>
<reference evidence="4 5" key="1">
    <citation type="submission" date="2016-07" db="EMBL/GenBank/DDBJ databases">
        <title>Whole-genome of two Shewanella species isolated from a digestive organ of sea cucumber Apostichopus japonicus Selenka 1867.</title>
        <authorList>
            <person name="Hong H.-H."/>
            <person name="Choi H."/>
            <person name="Cheon S."/>
            <person name="Oh J.-S."/>
            <person name="Lee H.-G."/>
            <person name="Park C."/>
        </authorList>
    </citation>
    <scope>NUCLEOTIDE SEQUENCE [LARGE SCALE GENOMIC DNA]</scope>
    <source>
        <strain evidence="4 5">CSB03KR</strain>
    </source>
</reference>
<dbReference type="Proteomes" id="UP000095230">
    <property type="component" value="Unassembled WGS sequence"/>
</dbReference>
<keyword evidence="6" id="KW-1185">Reference proteome</keyword>
<reference evidence="3 6" key="2">
    <citation type="submission" date="2021-05" db="EMBL/GenBank/DDBJ databases">
        <title>Molecular characterization for Shewanella algae harboring chromosomal blaOXA-55-like strains isolated from clinical and environment sample.</title>
        <authorList>
            <person name="Ohama Y."/>
            <person name="Aoki K."/>
            <person name="Harada S."/>
            <person name="Moriya K."/>
            <person name="Ishii Y."/>
            <person name="Tateda K."/>
        </authorList>
    </citation>
    <scope>NUCLEOTIDE SEQUENCE [LARGE SCALE GENOMIC DNA]</scope>
    <source>
        <strain evidence="3 6">MBTL60-118</strain>
    </source>
</reference>
<organism evidence="4 5">
    <name type="scientific">Shewanella colwelliana</name>
    <name type="common">Alteromonas colwelliana</name>
    <dbReference type="NCBI Taxonomy" id="23"/>
    <lineage>
        <taxon>Bacteria</taxon>
        <taxon>Pseudomonadati</taxon>
        <taxon>Pseudomonadota</taxon>
        <taxon>Gammaproteobacteria</taxon>
        <taxon>Alteromonadales</taxon>
        <taxon>Shewanellaceae</taxon>
        <taxon>Shewanella</taxon>
    </lineage>
</organism>
<evidence type="ECO:0000256" key="2">
    <source>
        <dbReference type="SAM" id="SignalP"/>
    </source>
</evidence>
<dbReference type="OrthoDB" id="6263847at2"/>
<evidence type="ECO:0000313" key="3">
    <source>
        <dbReference type="EMBL" id="GIU35618.1"/>
    </source>
</evidence>
<dbReference type="EMBL" id="MCBT01000024">
    <property type="protein sequence ID" value="OEG74236.1"/>
    <property type="molecule type" value="Genomic_DNA"/>
</dbReference>
<comment type="caution">
    <text evidence="4">The sequence shown here is derived from an EMBL/GenBank/DDBJ whole genome shotgun (WGS) entry which is preliminary data.</text>
</comment>
<evidence type="ECO:0000313" key="4">
    <source>
        <dbReference type="EMBL" id="OEG74236.1"/>
    </source>
</evidence>
<dbReference type="Proteomes" id="UP000773469">
    <property type="component" value="Unassembled WGS sequence"/>
</dbReference>
<feature type="region of interest" description="Disordered" evidence="1">
    <location>
        <begin position="156"/>
        <end position="176"/>
    </location>
</feature>
<proteinExistence type="predicted"/>
<feature type="chain" id="PRO_5009179329" description="DUF4124 domain-containing protein" evidence="2">
    <location>
        <begin position="20"/>
        <end position="176"/>
    </location>
</feature>
<dbReference type="STRING" id="23.BEL05_01170"/>
<evidence type="ECO:0008006" key="7">
    <source>
        <dbReference type="Google" id="ProtNLM"/>
    </source>
</evidence>
<accession>A0A1E5IUQ6</accession>
<evidence type="ECO:0000313" key="5">
    <source>
        <dbReference type="Proteomes" id="UP000095230"/>
    </source>
</evidence>
<evidence type="ECO:0000256" key="1">
    <source>
        <dbReference type="SAM" id="MobiDB-lite"/>
    </source>
</evidence>
<dbReference type="AlphaFoldDB" id="A0A1E5IUQ6"/>
<dbReference type="EMBL" id="BPEU01000002">
    <property type="protein sequence ID" value="GIU35618.1"/>
    <property type="molecule type" value="Genomic_DNA"/>
</dbReference>
<evidence type="ECO:0000313" key="6">
    <source>
        <dbReference type="Proteomes" id="UP000773469"/>
    </source>
</evidence>
<keyword evidence="2" id="KW-0732">Signal</keyword>